<name>A0ABV4UKK1_9MICC</name>
<feature type="transmembrane region" description="Helical" evidence="1">
    <location>
        <begin position="162"/>
        <end position="183"/>
    </location>
</feature>
<reference evidence="3 4" key="1">
    <citation type="submission" date="2024-09" db="EMBL/GenBank/DDBJ databases">
        <authorList>
            <person name="Salinas-Garcia M.A."/>
            <person name="Prieme A."/>
        </authorList>
    </citation>
    <scope>NUCLEOTIDE SEQUENCE [LARGE SCALE GENOMIC DNA]</scope>
    <source>
        <strain evidence="3 4">DSM 21081</strain>
    </source>
</reference>
<feature type="transmembrane region" description="Helical" evidence="1">
    <location>
        <begin position="96"/>
        <end position="116"/>
    </location>
</feature>
<sequence>MIPVVGGGSHRAAPNPALWIFGMLSVAGAFAAAYWGFVLTATGQLADDNALRGAVDYLAADSARRPALAFLGEMPAVSAGIGALALLAAAIARRGVFAPAVAGLAFAAAVASTQVLKHFILDRPDKNISEASVNSFPSGHTTFAAASMVAVFLVTSPRWRPLVAALGGLYAALAGVATFVLGWHRPADILAAFLVAVFWGLLGGLVILRREPGWNVWFGPEGHWASARLWQTLSWIPGVVGLLGSVAVYWFLAEGGAAKDGEGLGWYLISGVLFIIGSAGFLFALGGAFFSQQTRHSSLR</sequence>
<keyword evidence="1" id="KW-0472">Membrane</keyword>
<dbReference type="Pfam" id="PF01569">
    <property type="entry name" value="PAP2"/>
    <property type="match status" value="1"/>
</dbReference>
<keyword evidence="1" id="KW-0812">Transmembrane</keyword>
<evidence type="ECO:0000313" key="4">
    <source>
        <dbReference type="Proteomes" id="UP001575652"/>
    </source>
</evidence>
<keyword evidence="4" id="KW-1185">Reference proteome</keyword>
<comment type="caution">
    <text evidence="3">The sequence shown here is derived from an EMBL/GenBank/DDBJ whole genome shotgun (WGS) entry which is preliminary data.</text>
</comment>
<feature type="transmembrane region" description="Helical" evidence="1">
    <location>
        <begin position="67"/>
        <end position="89"/>
    </location>
</feature>
<dbReference type="CDD" id="cd01610">
    <property type="entry name" value="PAP2_like"/>
    <property type="match status" value="1"/>
</dbReference>
<dbReference type="EMBL" id="JBHDLJ010000003">
    <property type="protein sequence ID" value="MFB0834151.1"/>
    <property type="molecule type" value="Genomic_DNA"/>
</dbReference>
<dbReference type="SMART" id="SM00014">
    <property type="entry name" value="acidPPc"/>
    <property type="match status" value="1"/>
</dbReference>
<proteinExistence type="predicted"/>
<feature type="transmembrane region" description="Helical" evidence="1">
    <location>
        <begin position="264"/>
        <end position="290"/>
    </location>
</feature>
<dbReference type="Gene3D" id="1.20.144.10">
    <property type="entry name" value="Phosphatidic acid phosphatase type 2/haloperoxidase"/>
    <property type="match status" value="1"/>
</dbReference>
<feature type="domain" description="Phosphatidic acid phosphatase type 2/haloperoxidase" evidence="2">
    <location>
        <begin position="97"/>
        <end position="204"/>
    </location>
</feature>
<keyword evidence="1" id="KW-1133">Transmembrane helix</keyword>
<dbReference type="InterPro" id="IPR000326">
    <property type="entry name" value="PAP2/HPO"/>
</dbReference>
<protein>
    <submittedName>
        <fullName evidence="3">Phosphatase PAP2 family protein</fullName>
    </submittedName>
</protein>
<feature type="transmembrane region" description="Helical" evidence="1">
    <location>
        <begin position="17"/>
        <end position="37"/>
    </location>
</feature>
<dbReference type="SUPFAM" id="SSF48317">
    <property type="entry name" value="Acid phosphatase/Vanadium-dependent haloperoxidase"/>
    <property type="match status" value="1"/>
</dbReference>
<dbReference type="InterPro" id="IPR036938">
    <property type="entry name" value="PAP2/HPO_sf"/>
</dbReference>
<accession>A0ABV4UKK1</accession>
<evidence type="ECO:0000313" key="3">
    <source>
        <dbReference type="EMBL" id="MFB0834151.1"/>
    </source>
</evidence>
<evidence type="ECO:0000256" key="1">
    <source>
        <dbReference type="SAM" id="Phobius"/>
    </source>
</evidence>
<organism evidence="3 4">
    <name type="scientific">Arthrobacter halodurans</name>
    <dbReference type="NCBI Taxonomy" id="516699"/>
    <lineage>
        <taxon>Bacteria</taxon>
        <taxon>Bacillati</taxon>
        <taxon>Actinomycetota</taxon>
        <taxon>Actinomycetes</taxon>
        <taxon>Micrococcales</taxon>
        <taxon>Micrococcaceae</taxon>
        <taxon>Arthrobacter</taxon>
    </lineage>
</organism>
<dbReference type="RefSeq" id="WP_373971317.1">
    <property type="nucleotide sequence ID" value="NZ_JBHDLJ010000003.1"/>
</dbReference>
<feature type="transmembrane region" description="Helical" evidence="1">
    <location>
        <begin position="189"/>
        <end position="208"/>
    </location>
</feature>
<gene>
    <name evidence="3" type="ORF">ACETWP_06075</name>
</gene>
<dbReference type="Proteomes" id="UP001575652">
    <property type="component" value="Unassembled WGS sequence"/>
</dbReference>
<evidence type="ECO:0000259" key="2">
    <source>
        <dbReference type="SMART" id="SM00014"/>
    </source>
</evidence>
<feature type="transmembrane region" description="Helical" evidence="1">
    <location>
        <begin position="136"/>
        <end position="155"/>
    </location>
</feature>
<feature type="transmembrane region" description="Helical" evidence="1">
    <location>
        <begin position="229"/>
        <end position="252"/>
    </location>
</feature>